<dbReference type="PANTHER" id="PTHR12992">
    <property type="entry name" value="NUDIX HYDROLASE"/>
    <property type="match status" value="1"/>
</dbReference>
<reference evidence="10" key="1">
    <citation type="journal article" date="2019" name="Int. J. Syst. Evol. Microbiol.">
        <title>The Global Catalogue of Microorganisms (GCM) 10K type strain sequencing project: providing services to taxonomists for standard genome sequencing and annotation.</title>
        <authorList>
            <consortium name="The Broad Institute Genomics Platform"/>
            <consortium name="The Broad Institute Genome Sequencing Center for Infectious Disease"/>
            <person name="Wu L."/>
            <person name="Ma J."/>
        </authorList>
    </citation>
    <scope>NUCLEOTIDE SEQUENCE [LARGE SCALE GENOMIC DNA]</scope>
    <source>
        <strain evidence="10">JCM 18715</strain>
    </source>
</reference>
<feature type="domain" description="Nudix hydrolase" evidence="8">
    <location>
        <begin position="31"/>
        <end position="166"/>
    </location>
</feature>
<comment type="cofactor">
    <cofactor evidence="2">
        <name>Mg(2+)</name>
        <dbReference type="ChEBI" id="CHEBI:18420"/>
    </cofactor>
</comment>
<evidence type="ECO:0000256" key="3">
    <source>
        <dbReference type="ARBA" id="ARBA00022723"/>
    </source>
</evidence>
<evidence type="ECO:0000313" key="9">
    <source>
        <dbReference type="EMBL" id="GAA5168887.1"/>
    </source>
</evidence>
<dbReference type="CDD" id="cd03426">
    <property type="entry name" value="NUDIX_CoAse_Nudt7"/>
    <property type="match status" value="1"/>
</dbReference>
<dbReference type="Pfam" id="PF00293">
    <property type="entry name" value="NUDIX"/>
    <property type="match status" value="1"/>
</dbReference>
<dbReference type="Gene3D" id="3.90.79.10">
    <property type="entry name" value="Nucleoside Triphosphate Pyrophosphohydrolase"/>
    <property type="match status" value="1"/>
</dbReference>
<proteinExistence type="predicted"/>
<dbReference type="PROSITE" id="PS51462">
    <property type="entry name" value="NUDIX"/>
    <property type="match status" value="1"/>
</dbReference>
<evidence type="ECO:0000313" key="10">
    <source>
        <dbReference type="Proteomes" id="UP001500547"/>
    </source>
</evidence>
<dbReference type="RefSeq" id="WP_345533873.1">
    <property type="nucleotide sequence ID" value="NZ_BAABLD010000011.1"/>
</dbReference>
<evidence type="ECO:0000256" key="6">
    <source>
        <dbReference type="ARBA" id="ARBA00023211"/>
    </source>
</evidence>
<protein>
    <recommendedName>
        <fullName evidence="8">Nudix hydrolase domain-containing protein</fullName>
    </recommendedName>
</protein>
<keyword evidence="7" id="KW-0472">Membrane</keyword>
<feature type="transmembrane region" description="Helical" evidence="7">
    <location>
        <begin position="176"/>
        <end position="193"/>
    </location>
</feature>
<gene>
    <name evidence="9" type="ORF">GCM10025770_29620</name>
</gene>
<keyword evidence="4" id="KW-0378">Hydrolase</keyword>
<evidence type="ECO:0000256" key="7">
    <source>
        <dbReference type="SAM" id="Phobius"/>
    </source>
</evidence>
<dbReference type="EMBL" id="BAABLD010000011">
    <property type="protein sequence ID" value="GAA5168887.1"/>
    <property type="molecule type" value="Genomic_DNA"/>
</dbReference>
<dbReference type="Proteomes" id="UP001500547">
    <property type="component" value="Unassembled WGS sequence"/>
</dbReference>
<dbReference type="PANTHER" id="PTHR12992:SF11">
    <property type="entry name" value="MITOCHONDRIAL COENZYME A DIPHOSPHATASE NUDT8"/>
    <property type="match status" value="1"/>
</dbReference>
<accession>A0ABP9QWT1</accession>
<keyword evidence="10" id="KW-1185">Reference proteome</keyword>
<evidence type="ECO:0000256" key="5">
    <source>
        <dbReference type="ARBA" id="ARBA00022842"/>
    </source>
</evidence>
<comment type="caution">
    <text evidence="9">The sequence shown here is derived from an EMBL/GenBank/DDBJ whole genome shotgun (WGS) entry which is preliminary data.</text>
</comment>
<keyword evidence="7" id="KW-1133">Transmembrane helix</keyword>
<dbReference type="InterPro" id="IPR015797">
    <property type="entry name" value="NUDIX_hydrolase-like_dom_sf"/>
</dbReference>
<dbReference type="InterPro" id="IPR000086">
    <property type="entry name" value="NUDIX_hydrolase_dom"/>
</dbReference>
<keyword evidence="6" id="KW-0464">Manganese</keyword>
<evidence type="ECO:0000256" key="4">
    <source>
        <dbReference type="ARBA" id="ARBA00022801"/>
    </source>
</evidence>
<sequence length="197" mass="21814">MPDTELLVRLRALLPGAQDFAWSSERQSGEPGRAAAVLMPIQQQADGLHLLLTRRTDHLHHHPGQISLPGGRIDAGDADARSAALRECEEEIGLRAAQVELLGQLPDYGTWSGFHVTPFVGLVSADYVPKLDSFEVAELFSVPLAFLLDQGNYQHHRVERDNARRHFFAVPWQGRFIWGVTAGMLAMLSAFVARNGR</sequence>
<evidence type="ECO:0000256" key="2">
    <source>
        <dbReference type="ARBA" id="ARBA00001946"/>
    </source>
</evidence>
<name>A0ABP9QWT1_9RHOO</name>
<keyword evidence="3" id="KW-0479">Metal-binding</keyword>
<keyword evidence="7" id="KW-0812">Transmembrane</keyword>
<dbReference type="SUPFAM" id="SSF55811">
    <property type="entry name" value="Nudix"/>
    <property type="match status" value="1"/>
</dbReference>
<keyword evidence="5" id="KW-0460">Magnesium</keyword>
<evidence type="ECO:0000259" key="8">
    <source>
        <dbReference type="PROSITE" id="PS51462"/>
    </source>
</evidence>
<evidence type="ECO:0000256" key="1">
    <source>
        <dbReference type="ARBA" id="ARBA00001936"/>
    </source>
</evidence>
<dbReference type="InterPro" id="IPR045121">
    <property type="entry name" value="CoAse"/>
</dbReference>
<dbReference type="NCBIfam" id="NF007980">
    <property type="entry name" value="PRK10707.1"/>
    <property type="match status" value="1"/>
</dbReference>
<comment type="cofactor">
    <cofactor evidence="1">
        <name>Mn(2+)</name>
        <dbReference type="ChEBI" id="CHEBI:29035"/>
    </cofactor>
</comment>
<organism evidence="9 10">
    <name type="scientific">Viridibacterium curvum</name>
    <dbReference type="NCBI Taxonomy" id="1101404"/>
    <lineage>
        <taxon>Bacteria</taxon>
        <taxon>Pseudomonadati</taxon>
        <taxon>Pseudomonadota</taxon>
        <taxon>Betaproteobacteria</taxon>
        <taxon>Rhodocyclales</taxon>
        <taxon>Rhodocyclaceae</taxon>
        <taxon>Viridibacterium</taxon>
    </lineage>
</organism>